<organism evidence="1">
    <name type="scientific">marine sediment metagenome</name>
    <dbReference type="NCBI Taxonomy" id="412755"/>
    <lineage>
        <taxon>unclassified sequences</taxon>
        <taxon>metagenomes</taxon>
        <taxon>ecological metagenomes</taxon>
    </lineage>
</organism>
<accession>X0UE72</accession>
<feature type="non-terminal residue" evidence="1">
    <location>
        <position position="1"/>
    </location>
</feature>
<sequence>PYSLLNRYLAHAFKLATKGIAYLIGSYSITPLRLELIAKNGFYISKLHYLKVSKWYAMQCFMVLRKRKTNLSDDDYCRISHTRKVYQVSNHIKLQNNQQKL</sequence>
<dbReference type="EMBL" id="BARS01029385">
    <property type="protein sequence ID" value="GAG03900.1"/>
    <property type="molecule type" value="Genomic_DNA"/>
</dbReference>
<protein>
    <submittedName>
        <fullName evidence="1">Uncharacterized protein</fullName>
    </submittedName>
</protein>
<evidence type="ECO:0000313" key="1">
    <source>
        <dbReference type="EMBL" id="GAG03900.1"/>
    </source>
</evidence>
<proteinExistence type="predicted"/>
<gene>
    <name evidence="1" type="ORF">S01H1_45931</name>
</gene>
<comment type="caution">
    <text evidence="1">The sequence shown here is derived from an EMBL/GenBank/DDBJ whole genome shotgun (WGS) entry which is preliminary data.</text>
</comment>
<reference evidence="1" key="1">
    <citation type="journal article" date="2014" name="Front. Microbiol.">
        <title>High frequency of phylogenetically diverse reductive dehalogenase-homologous genes in deep subseafloor sedimentary metagenomes.</title>
        <authorList>
            <person name="Kawai M."/>
            <person name="Futagami T."/>
            <person name="Toyoda A."/>
            <person name="Takaki Y."/>
            <person name="Nishi S."/>
            <person name="Hori S."/>
            <person name="Arai W."/>
            <person name="Tsubouchi T."/>
            <person name="Morono Y."/>
            <person name="Uchiyama I."/>
            <person name="Ito T."/>
            <person name="Fujiyama A."/>
            <person name="Inagaki F."/>
            <person name="Takami H."/>
        </authorList>
    </citation>
    <scope>NUCLEOTIDE SEQUENCE</scope>
    <source>
        <strain evidence="1">Expedition CK06-06</strain>
    </source>
</reference>
<dbReference type="AlphaFoldDB" id="X0UE72"/>
<name>X0UE72_9ZZZZ</name>